<evidence type="ECO:0000256" key="1">
    <source>
        <dbReference type="ARBA" id="ARBA00004948"/>
    </source>
</evidence>
<dbReference type="NCBIfam" id="TIGR02352">
    <property type="entry name" value="thiamin_ThiO"/>
    <property type="match status" value="1"/>
</dbReference>
<dbReference type="InterPro" id="IPR012727">
    <property type="entry name" value="Gly_oxidase_ThiO"/>
</dbReference>
<comment type="catalytic activity">
    <reaction evidence="4">
        <text>glycine + O2 + H2O = glyoxylate + H2O2 + NH4(+)</text>
        <dbReference type="Rhea" id="RHEA:11532"/>
        <dbReference type="ChEBI" id="CHEBI:15377"/>
        <dbReference type="ChEBI" id="CHEBI:15379"/>
        <dbReference type="ChEBI" id="CHEBI:16240"/>
        <dbReference type="ChEBI" id="CHEBI:28938"/>
        <dbReference type="ChEBI" id="CHEBI:36655"/>
        <dbReference type="ChEBI" id="CHEBI:57305"/>
        <dbReference type="EC" id="1.4.3.19"/>
    </reaction>
</comment>
<evidence type="ECO:0000313" key="8">
    <source>
        <dbReference type="Proteomes" id="UP001282474"/>
    </source>
</evidence>
<evidence type="ECO:0000256" key="2">
    <source>
        <dbReference type="ARBA" id="ARBA00022977"/>
    </source>
</evidence>
<evidence type="ECO:0000259" key="6">
    <source>
        <dbReference type="Pfam" id="PF01266"/>
    </source>
</evidence>
<evidence type="ECO:0000256" key="3">
    <source>
        <dbReference type="ARBA" id="ARBA00023002"/>
    </source>
</evidence>
<keyword evidence="8" id="KW-1185">Reference proteome</keyword>
<protein>
    <recommendedName>
        <fullName evidence="5">glycine oxidase</fullName>
        <ecNumber evidence="5">1.4.3.19</ecNumber>
    </recommendedName>
</protein>
<evidence type="ECO:0000313" key="7">
    <source>
        <dbReference type="EMBL" id="MDX3035668.1"/>
    </source>
</evidence>
<evidence type="ECO:0000256" key="4">
    <source>
        <dbReference type="ARBA" id="ARBA00049872"/>
    </source>
</evidence>
<dbReference type="EMBL" id="JARAWJ010000001">
    <property type="protein sequence ID" value="MDX3035668.1"/>
    <property type="molecule type" value="Genomic_DNA"/>
</dbReference>
<evidence type="ECO:0000256" key="5">
    <source>
        <dbReference type="ARBA" id="ARBA00050018"/>
    </source>
</evidence>
<dbReference type="SUPFAM" id="SSF54373">
    <property type="entry name" value="FAD-linked reductases, C-terminal domain"/>
    <property type="match status" value="1"/>
</dbReference>
<name>A0ABU4MI60_9ACTN</name>
<reference evidence="7 8" key="1">
    <citation type="journal article" date="2023" name="Microb. Genom.">
        <title>Mesoterricola silvestris gen. nov., sp. nov., Mesoterricola sediminis sp. nov., Geothrix oryzae sp. nov., Geothrix edaphica sp. nov., Geothrix rubra sp. nov., and Geothrix limicola sp. nov., six novel members of Acidobacteriota isolated from soils.</title>
        <authorList>
            <person name="Weisberg A.J."/>
            <person name="Pearce E."/>
            <person name="Kramer C.G."/>
            <person name="Chang J.H."/>
            <person name="Clarke C.R."/>
        </authorList>
    </citation>
    <scope>NUCLEOTIDE SEQUENCE [LARGE SCALE GENOMIC DNA]</scope>
    <source>
        <strain evidence="7 8">NE20-4-1</strain>
    </source>
</reference>
<dbReference type="Gene3D" id="3.30.9.10">
    <property type="entry name" value="D-Amino Acid Oxidase, subunit A, domain 2"/>
    <property type="match status" value="1"/>
</dbReference>
<organism evidence="7 8">
    <name type="scientific">Streptomyces caniscabiei</name>
    <dbReference type="NCBI Taxonomy" id="2746961"/>
    <lineage>
        <taxon>Bacteria</taxon>
        <taxon>Bacillati</taxon>
        <taxon>Actinomycetota</taxon>
        <taxon>Actinomycetes</taxon>
        <taxon>Kitasatosporales</taxon>
        <taxon>Streptomycetaceae</taxon>
        <taxon>Streptomyces</taxon>
    </lineage>
</organism>
<dbReference type="PANTHER" id="PTHR13847:SF289">
    <property type="entry name" value="GLYCINE OXIDASE"/>
    <property type="match status" value="1"/>
</dbReference>
<dbReference type="Proteomes" id="UP001282474">
    <property type="component" value="Unassembled WGS sequence"/>
</dbReference>
<dbReference type="GO" id="GO:0043799">
    <property type="term" value="F:glycine oxidase activity"/>
    <property type="evidence" value="ECO:0007669"/>
    <property type="project" value="UniProtKB-EC"/>
</dbReference>
<dbReference type="InterPro" id="IPR006076">
    <property type="entry name" value="FAD-dep_OxRdtase"/>
</dbReference>
<accession>A0ABU4MI60</accession>
<dbReference type="Gene3D" id="3.50.50.60">
    <property type="entry name" value="FAD/NAD(P)-binding domain"/>
    <property type="match status" value="1"/>
</dbReference>
<feature type="domain" description="FAD dependent oxidoreductase" evidence="6">
    <location>
        <begin position="8"/>
        <end position="359"/>
    </location>
</feature>
<sequence>MSRTHTSDVLVVGGGIIGLVTAWRSARRGFATAVVDPEPGGGAARVAAGMLAAVTELHYGEETLLGLNLESARRYPDFAAELTEATGLDLGYRRCGTLAVALDADDRAHLRELHALQQRSGLDSEWLSGRECRRLEPMLAPGVRGGLRVDGDHQIDPRRLSAALVAACERAGVVFHRAWAEELTLARERATGVRTSDGERLEAGSTVLAGGSLSGRLAGVPAEVRPPVRPVKGQVVRLTVPKLYAPFLSRTVRAVVRGSQVYLVPRENGELVVGATSEEQGWDTTVTAGGVYELLRDAHELVPGITELPLTETRAGLRPASPDNAPLLGPSGLDGLLLATGHYRNGVLLTPVTGDVLAEVLATGELPAEARDFTPLRFRAGAARALLEQPV</sequence>
<keyword evidence="3 7" id="KW-0560">Oxidoreductase</keyword>
<dbReference type="SUPFAM" id="SSF51905">
    <property type="entry name" value="FAD/NAD(P)-binding domain"/>
    <property type="match status" value="1"/>
</dbReference>
<comment type="pathway">
    <text evidence="1">Cofactor biosynthesis; thiamine diphosphate biosynthesis.</text>
</comment>
<proteinExistence type="predicted"/>
<dbReference type="InterPro" id="IPR036188">
    <property type="entry name" value="FAD/NAD-bd_sf"/>
</dbReference>
<dbReference type="PANTHER" id="PTHR13847">
    <property type="entry name" value="SARCOSINE DEHYDROGENASE-RELATED"/>
    <property type="match status" value="1"/>
</dbReference>
<keyword evidence="2" id="KW-0784">Thiamine biosynthesis</keyword>
<comment type="caution">
    <text evidence="7">The sequence shown here is derived from an EMBL/GenBank/DDBJ whole genome shotgun (WGS) entry which is preliminary data.</text>
</comment>
<dbReference type="EC" id="1.4.3.19" evidence="5"/>
<dbReference type="RefSeq" id="WP_045555336.1">
    <property type="nucleotide sequence ID" value="NZ_JABXWF010000004.1"/>
</dbReference>
<gene>
    <name evidence="7" type="primary">thiO</name>
    <name evidence="7" type="ORF">PV383_00590</name>
</gene>
<dbReference type="Pfam" id="PF01266">
    <property type="entry name" value="DAO"/>
    <property type="match status" value="1"/>
</dbReference>